<dbReference type="EC" id="2.3.1.74" evidence="6"/>
<feature type="domain" description="Chalcone/stilbene synthase C-terminal" evidence="5">
    <location>
        <begin position="226"/>
        <end position="363"/>
    </location>
</feature>
<dbReference type="PANTHER" id="PTHR11877:SF46">
    <property type="entry name" value="TYPE III POLYKETIDE SYNTHASE A"/>
    <property type="match status" value="1"/>
</dbReference>
<dbReference type="RefSeq" id="WP_058448409.1">
    <property type="nucleotide sequence ID" value="NZ_CAAAJF010000007.1"/>
</dbReference>
<dbReference type="InterPro" id="IPR012328">
    <property type="entry name" value="Chalcone/stilbene_synt_C"/>
</dbReference>
<dbReference type="PATRIC" id="fig|455.5.peg.349"/>
<evidence type="ECO:0000313" key="7">
    <source>
        <dbReference type="Proteomes" id="UP000054715"/>
    </source>
</evidence>
<evidence type="ECO:0000259" key="5">
    <source>
        <dbReference type="Pfam" id="PF02797"/>
    </source>
</evidence>
<organism evidence="6 7">
    <name type="scientific">Legionella jamestowniensis</name>
    <dbReference type="NCBI Taxonomy" id="455"/>
    <lineage>
        <taxon>Bacteria</taxon>
        <taxon>Pseudomonadati</taxon>
        <taxon>Pseudomonadota</taxon>
        <taxon>Gammaproteobacteria</taxon>
        <taxon>Legionellales</taxon>
        <taxon>Legionellaceae</taxon>
        <taxon>Legionella</taxon>
    </lineage>
</organism>
<dbReference type="PIRSF" id="PIRSF000451">
    <property type="entry name" value="PKS_III"/>
    <property type="match status" value="1"/>
</dbReference>
<evidence type="ECO:0000256" key="1">
    <source>
        <dbReference type="ARBA" id="ARBA00005531"/>
    </source>
</evidence>
<dbReference type="Gene3D" id="3.40.47.10">
    <property type="match status" value="2"/>
</dbReference>
<name>A0A0W0UW92_9GAMM</name>
<dbReference type="SUPFAM" id="SSF53901">
    <property type="entry name" value="Thiolase-like"/>
    <property type="match status" value="1"/>
</dbReference>
<dbReference type="GO" id="GO:0016210">
    <property type="term" value="F:naringenin-chalcone synthase activity"/>
    <property type="evidence" value="ECO:0007669"/>
    <property type="project" value="UniProtKB-EC"/>
</dbReference>
<dbReference type="OrthoDB" id="9786288at2"/>
<accession>A0A0W0UW92</accession>
<dbReference type="GO" id="GO:0030639">
    <property type="term" value="P:polyketide biosynthetic process"/>
    <property type="evidence" value="ECO:0007669"/>
    <property type="project" value="TreeGrafter"/>
</dbReference>
<evidence type="ECO:0000256" key="3">
    <source>
        <dbReference type="PIRSR" id="PIRSR000451-1"/>
    </source>
</evidence>
<evidence type="ECO:0000313" key="6">
    <source>
        <dbReference type="EMBL" id="KTD12116.1"/>
    </source>
</evidence>
<dbReference type="PANTHER" id="PTHR11877">
    <property type="entry name" value="HYDROXYMETHYLGLUTARYL-COA SYNTHASE"/>
    <property type="match status" value="1"/>
</dbReference>
<dbReference type="EMBL" id="LNYG01000007">
    <property type="protein sequence ID" value="KTD12116.1"/>
    <property type="molecule type" value="Genomic_DNA"/>
</dbReference>
<keyword evidence="2 6" id="KW-0808">Transferase</keyword>
<evidence type="ECO:0000259" key="4">
    <source>
        <dbReference type="Pfam" id="PF00195"/>
    </source>
</evidence>
<dbReference type="InterPro" id="IPR001099">
    <property type="entry name" value="Chalcone/stilbene_synt_N"/>
</dbReference>
<evidence type="ECO:0000256" key="2">
    <source>
        <dbReference type="ARBA" id="ARBA00022679"/>
    </source>
</evidence>
<gene>
    <name evidence="6" type="ORF">Ljam_0332</name>
</gene>
<comment type="caution">
    <text evidence="6">The sequence shown here is derived from an EMBL/GenBank/DDBJ whole genome shotgun (WGS) entry which is preliminary data.</text>
</comment>
<keyword evidence="6" id="KW-0012">Acyltransferase</keyword>
<feature type="domain" description="Chalcone/stilbene synthase N-terminal" evidence="4">
    <location>
        <begin position="4"/>
        <end position="216"/>
    </location>
</feature>
<dbReference type="Pfam" id="PF00195">
    <property type="entry name" value="Chal_sti_synt_N"/>
    <property type="match status" value="1"/>
</dbReference>
<dbReference type="CDD" id="cd00831">
    <property type="entry name" value="CHS_like"/>
    <property type="match status" value="1"/>
</dbReference>
<sequence length="369" mass="40865">MQSAITAIGTANPPYKRSQQEIATLICEGFNLTTSQKRMVKAIYNASGIKQRHSVLSDYCKSCGEFDFFPNTPDEALPTTATRMQIYKAHALALALQAIGNCLVNLQNFNKREITHLITVSCTGMYAPGLDIELVQHLGLQPTTKRTAINFMGCYGAFNGIRVADTICRADPCANVLVVCVELCTIHFQREQSPENIISNAIFADGAAAVLIQGKPIQPFSLELASFHCDLVPQTNEQMAWQIADYGFDIVLSAYVSEMIKSGIGKFAQHILQTVNWTFDDIDYYAIHPGGLKILQACEEALNLSQEKNKYSYEVLNQFGNMSSATVLFVLKRIWDSLKKDDHGRNIFSCAFGPGLTLESMLLTINYSN</sequence>
<comment type="similarity">
    <text evidence="1">Belongs to the thiolase-like superfamily. Chalcone/stilbene synthases family.</text>
</comment>
<protein>
    <submittedName>
        <fullName evidence="6">Naringenin-chalcone synthase</fullName>
        <ecNumber evidence="6">2.3.1.74</ecNumber>
    </submittedName>
</protein>
<dbReference type="InterPro" id="IPR016039">
    <property type="entry name" value="Thiolase-like"/>
</dbReference>
<reference evidence="6 7" key="1">
    <citation type="submission" date="2015-11" db="EMBL/GenBank/DDBJ databases">
        <title>Genomic analysis of 38 Legionella species identifies large and diverse effector repertoires.</title>
        <authorList>
            <person name="Burstein D."/>
            <person name="Amaro F."/>
            <person name="Zusman T."/>
            <person name="Lifshitz Z."/>
            <person name="Cohen O."/>
            <person name="Gilbert J.A."/>
            <person name="Pupko T."/>
            <person name="Shuman H.A."/>
            <person name="Segal G."/>
        </authorList>
    </citation>
    <scope>NUCLEOTIDE SEQUENCE [LARGE SCALE GENOMIC DNA]</scope>
    <source>
        <strain evidence="6 7">JA-26-G1-E2</strain>
    </source>
</reference>
<proteinExistence type="inferred from homology"/>
<dbReference type="STRING" id="455.Ljam_0332"/>
<feature type="active site" description="Acyl-thioester intermediate" evidence="3">
    <location>
        <position position="154"/>
    </location>
</feature>
<dbReference type="AlphaFoldDB" id="A0A0W0UW92"/>
<dbReference type="InterPro" id="IPR011141">
    <property type="entry name" value="Polyketide_synthase_type-III"/>
</dbReference>
<dbReference type="Proteomes" id="UP000054715">
    <property type="component" value="Unassembled WGS sequence"/>
</dbReference>
<dbReference type="Pfam" id="PF02797">
    <property type="entry name" value="Chal_sti_synt_C"/>
    <property type="match status" value="1"/>
</dbReference>